<keyword evidence="3" id="KW-1185">Reference proteome</keyword>
<gene>
    <name evidence="2" type="ORF">OSH03_04310</name>
</gene>
<evidence type="ECO:0000313" key="2">
    <source>
        <dbReference type="EMBL" id="MCX5573191.1"/>
    </source>
</evidence>
<dbReference type="Gene3D" id="3.30.910.20">
    <property type="entry name" value="Skp domain"/>
    <property type="match status" value="1"/>
</dbReference>
<dbReference type="InterPro" id="IPR024930">
    <property type="entry name" value="Skp_dom_sf"/>
</dbReference>
<proteinExistence type="predicted"/>
<dbReference type="InterPro" id="IPR005632">
    <property type="entry name" value="Chaperone_Skp"/>
</dbReference>
<name>A0ABT3VUI3_9ENTR</name>
<evidence type="ECO:0000313" key="3">
    <source>
        <dbReference type="Proteomes" id="UP001146015"/>
    </source>
</evidence>
<dbReference type="RefSeq" id="WP_266178357.1">
    <property type="nucleotide sequence ID" value="NZ_JAPKNE010000001.1"/>
</dbReference>
<dbReference type="SMART" id="SM00935">
    <property type="entry name" value="OmpH"/>
    <property type="match status" value="1"/>
</dbReference>
<sequence>MKLPEKKKTLAVVIFSVLAVYFVQKIHTRHQDNNALAYVDVQRVLMESTILKQEKAQREVIKKRLENDMKNLENAYANMPEPLRRENRFVDMTNLNNQFRNETNHLRMKSMSVINEAIENYRLKNKLSLVVYNQNITENNKYRDISPMIIREVNKSKINYDPQHTALQN</sequence>
<comment type="caution">
    <text evidence="2">The sequence shown here is derived from an EMBL/GenBank/DDBJ whole genome shotgun (WGS) entry which is preliminary data.</text>
</comment>
<dbReference type="Proteomes" id="UP001146015">
    <property type="component" value="Unassembled WGS sequence"/>
</dbReference>
<evidence type="ECO:0000256" key="1">
    <source>
        <dbReference type="ARBA" id="ARBA00018026"/>
    </source>
</evidence>
<organism evidence="2 3">
    <name type="scientific">Enterobacter nematophilus</name>
    <dbReference type="NCBI Taxonomy" id="2994648"/>
    <lineage>
        <taxon>Bacteria</taxon>
        <taxon>Pseudomonadati</taxon>
        <taxon>Pseudomonadota</taxon>
        <taxon>Gammaproteobacteria</taxon>
        <taxon>Enterobacterales</taxon>
        <taxon>Enterobacteriaceae</taxon>
        <taxon>Enterobacter</taxon>
    </lineage>
</organism>
<dbReference type="SUPFAM" id="SSF111384">
    <property type="entry name" value="OmpH-like"/>
    <property type="match status" value="1"/>
</dbReference>
<accession>A0ABT3VUI3</accession>
<protein>
    <recommendedName>
        <fullName evidence="1">Chaperone protein Skp</fullName>
    </recommendedName>
</protein>
<reference evidence="2" key="1">
    <citation type="submission" date="2022-11" db="EMBL/GenBank/DDBJ databases">
        <title>Biodiversity and phylogenetic relationships of bacteria.</title>
        <authorList>
            <person name="Machado R.A.R."/>
            <person name="Bhat A."/>
            <person name="Loulou A."/>
            <person name="Kallel S."/>
        </authorList>
    </citation>
    <scope>NUCLEOTIDE SEQUENCE</scope>
    <source>
        <strain evidence="2">E-TC7</strain>
    </source>
</reference>
<dbReference type="EMBL" id="JAPKNE010000001">
    <property type="protein sequence ID" value="MCX5573191.1"/>
    <property type="molecule type" value="Genomic_DNA"/>
</dbReference>